<gene>
    <name evidence="5" type="ORF">GCM10022231_09700</name>
</gene>
<evidence type="ECO:0000256" key="1">
    <source>
        <dbReference type="ARBA" id="ARBA00007905"/>
    </source>
</evidence>
<comment type="similarity">
    <text evidence="1">Belongs to the aldo/keto reductase family.</text>
</comment>
<organism evidence="5 6">
    <name type="scientific">Gordonia caeni</name>
    <dbReference type="NCBI Taxonomy" id="1007097"/>
    <lineage>
        <taxon>Bacteria</taxon>
        <taxon>Bacillati</taxon>
        <taxon>Actinomycetota</taxon>
        <taxon>Actinomycetes</taxon>
        <taxon>Mycobacteriales</taxon>
        <taxon>Gordoniaceae</taxon>
        <taxon>Gordonia</taxon>
    </lineage>
</organism>
<dbReference type="SUPFAM" id="SSF51430">
    <property type="entry name" value="NAD(P)-linked oxidoreductase"/>
    <property type="match status" value="1"/>
</dbReference>
<dbReference type="EMBL" id="BAAAZW010000002">
    <property type="protein sequence ID" value="GAA3953479.1"/>
    <property type="molecule type" value="Genomic_DNA"/>
</dbReference>
<dbReference type="InterPro" id="IPR023210">
    <property type="entry name" value="NADP_OxRdtase_dom"/>
</dbReference>
<keyword evidence="6" id="KW-1185">Reference proteome</keyword>
<keyword evidence="3" id="KW-0560">Oxidoreductase</keyword>
<dbReference type="Gene3D" id="3.20.20.100">
    <property type="entry name" value="NADP-dependent oxidoreductase domain"/>
    <property type="match status" value="1"/>
</dbReference>
<feature type="domain" description="NADP-dependent oxidoreductase" evidence="4">
    <location>
        <begin position="24"/>
        <end position="260"/>
    </location>
</feature>
<dbReference type="PANTHER" id="PTHR43827:SF3">
    <property type="entry name" value="NADP-DEPENDENT OXIDOREDUCTASE DOMAIN-CONTAINING PROTEIN"/>
    <property type="match status" value="1"/>
</dbReference>
<sequence>MTTVPDITLNDGATIPQLGFGVFQIKPEDTARAVLEAFEVGYRHIDTAQMYGNEREVGQAIAESGLPREELFITSKLNNDSHDPAAAREATARSVDALGGPMDLYLVHWPMPAVGDYVQTWHAMEAARDAGQTRSIGVSNFQIPHLERLLAESETVPAVNQIEVHPYLRQDAVRAFNREHGIATQAWSPISQGDVLDDPELLALAGETGRTVAQVVLRWHIQRGDIVFPKSTSPARMAENFDIFDFALTDAQVARVDACNIDRRRGPDPDEMNWIPG</sequence>
<dbReference type="PIRSF" id="PIRSF000097">
    <property type="entry name" value="AKR"/>
    <property type="match status" value="1"/>
</dbReference>
<dbReference type="InterPro" id="IPR036812">
    <property type="entry name" value="NAD(P)_OxRdtase_dom_sf"/>
</dbReference>
<protein>
    <submittedName>
        <fullName evidence="5">Aldo/keto reductase</fullName>
    </submittedName>
</protein>
<dbReference type="RefSeq" id="WP_344781163.1">
    <property type="nucleotide sequence ID" value="NZ_BAAAZW010000002.1"/>
</dbReference>
<dbReference type="PANTHER" id="PTHR43827">
    <property type="entry name" value="2,5-DIKETO-D-GLUCONIC ACID REDUCTASE"/>
    <property type="match status" value="1"/>
</dbReference>
<evidence type="ECO:0000313" key="6">
    <source>
        <dbReference type="Proteomes" id="UP001418444"/>
    </source>
</evidence>
<dbReference type="CDD" id="cd19071">
    <property type="entry name" value="AKR_AKR1-5-like"/>
    <property type="match status" value="1"/>
</dbReference>
<comment type="caution">
    <text evidence="5">The sequence shown here is derived from an EMBL/GenBank/DDBJ whole genome shotgun (WGS) entry which is preliminary data.</text>
</comment>
<evidence type="ECO:0000256" key="2">
    <source>
        <dbReference type="ARBA" id="ARBA00022857"/>
    </source>
</evidence>
<name>A0ABP7NUM9_9ACTN</name>
<dbReference type="InterPro" id="IPR018170">
    <property type="entry name" value="Aldo/ket_reductase_CS"/>
</dbReference>
<evidence type="ECO:0000259" key="4">
    <source>
        <dbReference type="Pfam" id="PF00248"/>
    </source>
</evidence>
<reference evidence="6" key="1">
    <citation type="journal article" date="2019" name="Int. J. Syst. Evol. Microbiol.">
        <title>The Global Catalogue of Microorganisms (GCM) 10K type strain sequencing project: providing services to taxonomists for standard genome sequencing and annotation.</title>
        <authorList>
            <consortium name="The Broad Institute Genomics Platform"/>
            <consortium name="The Broad Institute Genome Sequencing Center for Infectious Disease"/>
            <person name="Wu L."/>
            <person name="Ma J."/>
        </authorList>
    </citation>
    <scope>NUCLEOTIDE SEQUENCE [LARGE SCALE GENOMIC DNA]</scope>
    <source>
        <strain evidence="6">JCM 16923</strain>
    </source>
</reference>
<dbReference type="PRINTS" id="PR00069">
    <property type="entry name" value="ALDKETRDTASE"/>
</dbReference>
<evidence type="ECO:0000313" key="5">
    <source>
        <dbReference type="EMBL" id="GAA3953479.1"/>
    </source>
</evidence>
<dbReference type="PROSITE" id="PS00798">
    <property type="entry name" value="ALDOKETO_REDUCTASE_1"/>
    <property type="match status" value="1"/>
</dbReference>
<proteinExistence type="inferred from homology"/>
<dbReference type="Proteomes" id="UP001418444">
    <property type="component" value="Unassembled WGS sequence"/>
</dbReference>
<dbReference type="Pfam" id="PF00248">
    <property type="entry name" value="Aldo_ket_red"/>
    <property type="match status" value="1"/>
</dbReference>
<dbReference type="PROSITE" id="PS00062">
    <property type="entry name" value="ALDOKETO_REDUCTASE_2"/>
    <property type="match status" value="1"/>
</dbReference>
<dbReference type="InterPro" id="IPR020471">
    <property type="entry name" value="AKR"/>
</dbReference>
<keyword evidence="2" id="KW-0521">NADP</keyword>
<accession>A0ABP7NUM9</accession>
<evidence type="ECO:0000256" key="3">
    <source>
        <dbReference type="ARBA" id="ARBA00023002"/>
    </source>
</evidence>